<organism evidence="7 8">
    <name type="scientific">Lancefieldella rimae</name>
    <dbReference type="NCBI Taxonomy" id="1383"/>
    <lineage>
        <taxon>Bacteria</taxon>
        <taxon>Bacillati</taxon>
        <taxon>Actinomycetota</taxon>
        <taxon>Coriobacteriia</taxon>
        <taxon>Coriobacteriales</taxon>
        <taxon>Atopobiaceae</taxon>
        <taxon>Lancefieldella</taxon>
    </lineage>
</organism>
<proteinExistence type="predicted"/>
<sequence>MDALHQELSRDIIILEPVFHEKIWGGRRLAEDFGYDIPEGKIGECWAISAHPHGDCVVASGAFVGEKFSHLWDAHHELFGDSKGDRFPLLIKILDAHDDLSVQVHPDDAYAAEHEHGSLGKRECWYVLDAEPHTDIIIGQRAHNRQELAQMIDEGRWDDMLNLTPIHKGDFFRIDPGTIHAIKGGTLILETQQSSDVTYRVYDYDRVGADGKPRELHIQQSLDVVNYDLVPPVSGRVTAPEVDGVTELMACDNFVVKKIVVCGEKVVAQPYPFLCVSVIEGTGSVQVESNVAQSHSLHKGSHFIAPARSGDLTFSGNMTLIVSHLPHMQS</sequence>
<dbReference type="InterPro" id="IPR051804">
    <property type="entry name" value="Carb_Metab_Reg_Kinase/Isom"/>
</dbReference>
<dbReference type="CDD" id="cd07010">
    <property type="entry name" value="cupin_PMI_type_I_N_bac"/>
    <property type="match status" value="1"/>
</dbReference>
<evidence type="ECO:0000256" key="4">
    <source>
        <dbReference type="ARBA" id="ARBA00030762"/>
    </source>
</evidence>
<dbReference type="Pfam" id="PF20511">
    <property type="entry name" value="PMI_typeI_cat"/>
    <property type="match status" value="1"/>
</dbReference>
<dbReference type="GO" id="GO:0016853">
    <property type="term" value="F:isomerase activity"/>
    <property type="evidence" value="ECO:0007669"/>
    <property type="project" value="UniProtKB-KW"/>
</dbReference>
<dbReference type="PANTHER" id="PTHR42742">
    <property type="entry name" value="TRANSCRIPTIONAL REPRESSOR MPRA"/>
    <property type="match status" value="1"/>
</dbReference>
<dbReference type="Pfam" id="PF21621">
    <property type="entry name" value="MPI_cupin_dom"/>
    <property type="match status" value="1"/>
</dbReference>
<dbReference type="Gene3D" id="2.60.120.10">
    <property type="entry name" value="Jelly Rolls"/>
    <property type="match status" value="2"/>
</dbReference>
<dbReference type="RefSeq" id="WP_003149557.1">
    <property type="nucleotide sequence ID" value="NZ_JQCP01000002.1"/>
</dbReference>
<keyword evidence="7" id="KW-0413">Isomerase</keyword>
<keyword evidence="1" id="KW-0479">Metal-binding</keyword>
<dbReference type="PIRSF" id="PIRSF036894">
    <property type="entry name" value="PMI_Firm_short"/>
    <property type="match status" value="1"/>
</dbReference>
<dbReference type="InterPro" id="IPR014710">
    <property type="entry name" value="RmlC-like_jellyroll"/>
</dbReference>
<dbReference type="InterPro" id="IPR046457">
    <property type="entry name" value="PMI_typeI_cat"/>
</dbReference>
<comment type="caution">
    <text evidence="7">The sequence shown here is derived from an EMBL/GenBank/DDBJ whole genome shotgun (WGS) entry which is preliminary data.</text>
</comment>
<evidence type="ECO:0000256" key="2">
    <source>
        <dbReference type="ARBA" id="ARBA00022833"/>
    </source>
</evidence>
<dbReference type="EMBL" id="JQCP01000002">
    <property type="protein sequence ID" value="KRO02521.1"/>
    <property type="molecule type" value="Genomic_DNA"/>
</dbReference>
<evidence type="ECO:0000259" key="5">
    <source>
        <dbReference type="Pfam" id="PF20511"/>
    </source>
</evidence>
<keyword evidence="2" id="KW-0862">Zinc</keyword>
<gene>
    <name evidence="7" type="ORF">IV60_GL000970</name>
</gene>
<keyword evidence="8" id="KW-1185">Reference proteome</keyword>
<evidence type="ECO:0000256" key="3">
    <source>
        <dbReference type="ARBA" id="ARBA00029741"/>
    </source>
</evidence>
<evidence type="ECO:0000313" key="8">
    <source>
        <dbReference type="Proteomes" id="UP000051927"/>
    </source>
</evidence>
<dbReference type="InterPro" id="IPR014628">
    <property type="entry name" value="Man6P_isomerase_Firm_short"/>
</dbReference>
<accession>A0ABR5Q3J1</accession>
<dbReference type="InterPro" id="IPR049071">
    <property type="entry name" value="MPI_cupin_dom"/>
</dbReference>
<name>A0ABR5Q3J1_9ACTN</name>
<evidence type="ECO:0000313" key="7">
    <source>
        <dbReference type="EMBL" id="KRO02521.1"/>
    </source>
</evidence>
<dbReference type="GeneID" id="84904748"/>
<dbReference type="SUPFAM" id="SSF51182">
    <property type="entry name" value="RmlC-like cupins"/>
    <property type="match status" value="1"/>
</dbReference>
<dbReference type="InterPro" id="IPR011051">
    <property type="entry name" value="RmlC_Cupin_sf"/>
</dbReference>
<reference evidence="7 8" key="1">
    <citation type="journal article" date="2015" name="Genome Announc.">
        <title>Expanding the biotechnology potential of lactobacilli through comparative genomics of 213 strains and associated genera.</title>
        <authorList>
            <person name="Sun Z."/>
            <person name="Harris H.M."/>
            <person name="McCann A."/>
            <person name="Guo C."/>
            <person name="Argimon S."/>
            <person name="Zhang W."/>
            <person name="Yang X."/>
            <person name="Jeffery I.B."/>
            <person name="Cooney J.C."/>
            <person name="Kagawa T.F."/>
            <person name="Liu W."/>
            <person name="Song Y."/>
            <person name="Salvetti E."/>
            <person name="Wrobel A."/>
            <person name="Rasinkangas P."/>
            <person name="Parkhill J."/>
            <person name="Rea M.C."/>
            <person name="O'Sullivan O."/>
            <person name="Ritari J."/>
            <person name="Douillard F.P."/>
            <person name="Paul Ross R."/>
            <person name="Yang R."/>
            <person name="Briner A.E."/>
            <person name="Felis G.E."/>
            <person name="de Vos W.M."/>
            <person name="Barrangou R."/>
            <person name="Klaenhammer T.R."/>
            <person name="Caufield P.W."/>
            <person name="Cui Y."/>
            <person name="Zhang H."/>
            <person name="O'Toole P.W."/>
        </authorList>
    </citation>
    <scope>NUCLEOTIDE SEQUENCE [LARGE SCALE GENOMIC DNA]</scope>
    <source>
        <strain evidence="7 8">DSM 7090</strain>
    </source>
</reference>
<evidence type="ECO:0000259" key="6">
    <source>
        <dbReference type="Pfam" id="PF21621"/>
    </source>
</evidence>
<feature type="domain" description="Phosphomannose isomerase type I catalytic" evidence="5">
    <location>
        <begin position="15"/>
        <end position="112"/>
    </location>
</feature>
<protein>
    <recommendedName>
        <fullName evidence="3">Phosphohexomutase</fullName>
    </recommendedName>
    <alternativeName>
        <fullName evidence="4">Phosphomannose isomerase</fullName>
    </alternativeName>
</protein>
<feature type="domain" description="Mannose-6-phosphate isomerase cupin" evidence="6">
    <location>
        <begin position="246"/>
        <end position="324"/>
    </location>
</feature>
<dbReference type="Proteomes" id="UP000051927">
    <property type="component" value="Unassembled WGS sequence"/>
</dbReference>
<dbReference type="PANTHER" id="PTHR42742:SF3">
    <property type="entry name" value="FRUCTOKINASE"/>
    <property type="match status" value="1"/>
</dbReference>
<evidence type="ECO:0000256" key="1">
    <source>
        <dbReference type="ARBA" id="ARBA00022723"/>
    </source>
</evidence>